<evidence type="ECO:0000313" key="8">
    <source>
        <dbReference type="EMBL" id="SVB40991.1"/>
    </source>
</evidence>
<dbReference type="InterPro" id="IPR040758">
    <property type="entry name" value="PrmC_N"/>
</dbReference>
<name>A0A382DTC1_9ZZZZ</name>
<dbReference type="CDD" id="cd02440">
    <property type="entry name" value="AdoMet_MTases"/>
    <property type="match status" value="1"/>
</dbReference>
<feature type="domain" description="Methyltransferase small" evidence="6">
    <location>
        <begin position="115"/>
        <end position="200"/>
    </location>
</feature>
<accession>A0A382DTC1</accession>
<dbReference type="PANTHER" id="PTHR18895">
    <property type="entry name" value="HEMK METHYLTRANSFERASE"/>
    <property type="match status" value="1"/>
</dbReference>
<dbReference type="NCBIfam" id="TIGR00536">
    <property type="entry name" value="hemK_fam"/>
    <property type="match status" value="1"/>
</dbReference>
<keyword evidence="4" id="KW-0949">S-adenosyl-L-methionine</keyword>
<dbReference type="AlphaFoldDB" id="A0A382DTC1"/>
<evidence type="ECO:0000259" key="6">
    <source>
        <dbReference type="Pfam" id="PF05175"/>
    </source>
</evidence>
<dbReference type="PROSITE" id="PS00092">
    <property type="entry name" value="N6_MTASE"/>
    <property type="match status" value="1"/>
</dbReference>
<keyword evidence="2" id="KW-0489">Methyltransferase</keyword>
<dbReference type="GO" id="GO:0102559">
    <property type="term" value="F:peptide chain release factor N(5)-glutamine methyltransferase activity"/>
    <property type="evidence" value="ECO:0007669"/>
    <property type="project" value="UniProtKB-EC"/>
</dbReference>
<dbReference type="HAMAP" id="MF_02126">
    <property type="entry name" value="RF_methyltr_PrmC"/>
    <property type="match status" value="1"/>
</dbReference>
<protein>
    <recommendedName>
        <fullName evidence="1">peptide chain release factor N(5)-glutamine methyltransferase</fullName>
        <ecNumber evidence="1">2.1.1.297</ecNumber>
    </recommendedName>
</protein>
<evidence type="ECO:0000259" key="7">
    <source>
        <dbReference type="Pfam" id="PF17827"/>
    </source>
</evidence>
<feature type="domain" description="Release factor glutamine methyltransferase N-terminal" evidence="7">
    <location>
        <begin position="17"/>
        <end position="83"/>
    </location>
</feature>
<dbReference type="PANTHER" id="PTHR18895:SF74">
    <property type="entry name" value="MTRF1L RELEASE FACTOR GLUTAMINE METHYLTRANSFERASE"/>
    <property type="match status" value="1"/>
</dbReference>
<dbReference type="GO" id="GO:0003676">
    <property type="term" value="F:nucleic acid binding"/>
    <property type="evidence" value="ECO:0007669"/>
    <property type="project" value="InterPro"/>
</dbReference>
<feature type="non-terminal residue" evidence="8">
    <location>
        <position position="1"/>
    </location>
</feature>
<evidence type="ECO:0000256" key="1">
    <source>
        <dbReference type="ARBA" id="ARBA00012771"/>
    </source>
</evidence>
<keyword evidence="3" id="KW-0808">Transferase</keyword>
<dbReference type="Pfam" id="PF05175">
    <property type="entry name" value="MTS"/>
    <property type="match status" value="1"/>
</dbReference>
<dbReference type="InterPro" id="IPR019874">
    <property type="entry name" value="RF_methyltr_PrmC"/>
</dbReference>
<dbReference type="InterPro" id="IPR004556">
    <property type="entry name" value="HemK-like"/>
</dbReference>
<dbReference type="Pfam" id="PF17827">
    <property type="entry name" value="PrmC_N"/>
    <property type="match status" value="1"/>
</dbReference>
<gene>
    <name evidence="8" type="ORF">METZ01_LOCUS193845</name>
</gene>
<dbReference type="GO" id="GO:0032259">
    <property type="term" value="P:methylation"/>
    <property type="evidence" value="ECO:0007669"/>
    <property type="project" value="UniProtKB-KW"/>
</dbReference>
<dbReference type="EMBL" id="UINC01040722">
    <property type="protein sequence ID" value="SVB40991.1"/>
    <property type="molecule type" value="Genomic_DNA"/>
</dbReference>
<evidence type="ECO:0000256" key="5">
    <source>
        <dbReference type="ARBA" id="ARBA00048391"/>
    </source>
</evidence>
<evidence type="ECO:0000256" key="2">
    <source>
        <dbReference type="ARBA" id="ARBA00022603"/>
    </source>
</evidence>
<organism evidence="8">
    <name type="scientific">marine metagenome</name>
    <dbReference type="NCBI Taxonomy" id="408172"/>
    <lineage>
        <taxon>unclassified sequences</taxon>
        <taxon>metagenomes</taxon>
        <taxon>ecological metagenomes</taxon>
    </lineage>
</organism>
<dbReference type="EC" id="2.1.1.297" evidence="1"/>
<dbReference type="NCBIfam" id="TIGR03534">
    <property type="entry name" value="RF_mod_PrmC"/>
    <property type="match status" value="1"/>
</dbReference>
<dbReference type="SUPFAM" id="SSF53335">
    <property type="entry name" value="S-adenosyl-L-methionine-dependent methyltransferases"/>
    <property type="match status" value="1"/>
</dbReference>
<dbReference type="InterPro" id="IPR050320">
    <property type="entry name" value="N5-glutamine_MTase"/>
</dbReference>
<evidence type="ECO:0000256" key="4">
    <source>
        <dbReference type="ARBA" id="ARBA00022691"/>
    </source>
</evidence>
<reference evidence="8" key="1">
    <citation type="submission" date="2018-05" db="EMBL/GenBank/DDBJ databases">
        <authorList>
            <person name="Lanie J.A."/>
            <person name="Ng W.-L."/>
            <person name="Kazmierczak K.M."/>
            <person name="Andrzejewski T.M."/>
            <person name="Davidsen T.M."/>
            <person name="Wayne K.J."/>
            <person name="Tettelin H."/>
            <person name="Glass J.I."/>
            <person name="Rusch D."/>
            <person name="Podicherti R."/>
            <person name="Tsui H.-C.T."/>
            <person name="Winkler M.E."/>
        </authorList>
    </citation>
    <scope>NUCLEOTIDE SEQUENCE</scope>
</reference>
<dbReference type="InterPro" id="IPR029063">
    <property type="entry name" value="SAM-dependent_MTases_sf"/>
</dbReference>
<dbReference type="Gene3D" id="1.10.8.10">
    <property type="entry name" value="DNA helicase RuvA subunit, C-terminal domain"/>
    <property type="match status" value="1"/>
</dbReference>
<sequence>VSTKISNHSASLGYLAAQGCQALRGVSASPRLDAEVLLAHTAGISRSVVFAFSERTIRPEMECRYFDLIAKRVNGMLVAQLVGKKEFYSLEFVVTADTLVPRPETELLVEKALAWIPEKAKMSILDIGTGTGAIALAIKKHRPHACITGVDVSEAALFVAKGNGVALDLDVRWLRSSAYSALSGERFDLIVTNPPYVEKGDPCLLDDICFEPRLALDGGTDGLDIIRVIVAGAKKHLSPNGRLLMEHGLDQSGVVTKLLQANSLEVLGSYCDLARHPRALGAQVVTP</sequence>
<comment type="catalytic activity">
    <reaction evidence="5">
        <text>L-glutaminyl-[peptide chain release factor] + S-adenosyl-L-methionine = N(5)-methyl-L-glutaminyl-[peptide chain release factor] + S-adenosyl-L-homocysteine + H(+)</text>
        <dbReference type="Rhea" id="RHEA:42896"/>
        <dbReference type="Rhea" id="RHEA-COMP:10271"/>
        <dbReference type="Rhea" id="RHEA-COMP:10272"/>
        <dbReference type="ChEBI" id="CHEBI:15378"/>
        <dbReference type="ChEBI" id="CHEBI:30011"/>
        <dbReference type="ChEBI" id="CHEBI:57856"/>
        <dbReference type="ChEBI" id="CHEBI:59789"/>
        <dbReference type="ChEBI" id="CHEBI:61891"/>
        <dbReference type="EC" id="2.1.1.297"/>
    </reaction>
</comment>
<evidence type="ECO:0000256" key="3">
    <source>
        <dbReference type="ARBA" id="ARBA00022679"/>
    </source>
</evidence>
<proteinExistence type="inferred from homology"/>
<dbReference type="InterPro" id="IPR002052">
    <property type="entry name" value="DNA_methylase_N6_adenine_CS"/>
</dbReference>
<dbReference type="InterPro" id="IPR007848">
    <property type="entry name" value="Small_mtfrase_dom"/>
</dbReference>
<dbReference type="Gene3D" id="3.40.50.150">
    <property type="entry name" value="Vaccinia Virus protein VP39"/>
    <property type="match status" value="1"/>
</dbReference>